<dbReference type="PROSITE" id="PS00107">
    <property type="entry name" value="PROTEIN_KINASE_ATP"/>
    <property type="match status" value="1"/>
</dbReference>
<dbReference type="EMBL" id="CM035407">
    <property type="protein sequence ID" value="KAH7444374.1"/>
    <property type="molecule type" value="Genomic_DNA"/>
</dbReference>
<dbReference type="GO" id="GO:0004672">
    <property type="term" value="F:protein kinase activity"/>
    <property type="evidence" value="ECO:0007669"/>
    <property type="project" value="InterPro"/>
</dbReference>
<dbReference type="SMART" id="SM00369">
    <property type="entry name" value="LRR_TYP"/>
    <property type="match status" value="7"/>
</dbReference>
<keyword evidence="20" id="KW-1185">Reference proteome</keyword>
<evidence type="ECO:0000256" key="5">
    <source>
        <dbReference type="ARBA" id="ARBA00022679"/>
    </source>
</evidence>
<dbReference type="OMA" id="PHCKWAG"/>
<accession>A0A8T2VEE7</accession>
<dbReference type="SUPFAM" id="SSF56112">
    <property type="entry name" value="Protein kinase-like (PK-like)"/>
    <property type="match status" value="1"/>
</dbReference>
<evidence type="ECO:0000256" key="2">
    <source>
        <dbReference type="ARBA" id="ARBA00004236"/>
    </source>
</evidence>
<keyword evidence="12 16" id="KW-1133">Transmembrane helix</keyword>
<dbReference type="Pfam" id="PF08263">
    <property type="entry name" value="LRRNT_2"/>
    <property type="match status" value="1"/>
</dbReference>
<dbReference type="InterPro" id="IPR008271">
    <property type="entry name" value="Ser/Thr_kinase_AS"/>
</dbReference>
<proteinExistence type="inferred from homology"/>
<dbReference type="PANTHER" id="PTHR48053">
    <property type="entry name" value="LEUCINE RICH REPEAT FAMILY PROTEIN, EXPRESSED"/>
    <property type="match status" value="1"/>
</dbReference>
<keyword evidence="9 15" id="KW-0547">Nucleotide-binding</keyword>
<reference evidence="19" key="1">
    <citation type="submission" date="2021-08" db="EMBL/GenBank/DDBJ databases">
        <title>WGS assembly of Ceratopteris richardii.</title>
        <authorList>
            <person name="Marchant D.B."/>
            <person name="Chen G."/>
            <person name="Jenkins J."/>
            <person name="Shu S."/>
            <person name="Leebens-Mack J."/>
            <person name="Grimwood J."/>
            <person name="Schmutz J."/>
            <person name="Soltis P."/>
            <person name="Soltis D."/>
            <person name="Chen Z.-H."/>
        </authorList>
    </citation>
    <scope>NUCLEOTIDE SEQUENCE</scope>
    <source>
        <strain evidence="19">Whitten #5841</strain>
        <tissue evidence="19">Leaf</tissue>
    </source>
</reference>
<dbReference type="GO" id="GO:0005524">
    <property type="term" value="F:ATP binding"/>
    <property type="evidence" value="ECO:0007669"/>
    <property type="project" value="UniProtKB-UniRule"/>
</dbReference>
<dbReference type="AlphaFoldDB" id="A0A8T2VEE7"/>
<keyword evidence="7 17" id="KW-0732">Signal</keyword>
<dbReference type="Pfam" id="PF13855">
    <property type="entry name" value="LRR_8"/>
    <property type="match status" value="1"/>
</dbReference>
<dbReference type="Pfam" id="PF00069">
    <property type="entry name" value="Pkinase"/>
    <property type="match status" value="1"/>
</dbReference>
<dbReference type="PROSITE" id="PS50011">
    <property type="entry name" value="PROTEIN_KINASE_DOM"/>
    <property type="match status" value="1"/>
</dbReference>
<feature type="binding site" evidence="15">
    <location>
        <position position="736"/>
    </location>
    <ligand>
        <name>ATP</name>
        <dbReference type="ChEBI" id="CHEBI:30616"/>
    </ligand>
</feature>
<dbReference type="FunFam" id="3.30.200.20:FF:000219">
    <property type="entry name" value="Leucine-rich repeat receptor-like serine/threonine-protein kinase"/>
    <property type="match status" value="1"/>
</dbReference>
<keyword evidence="10" id="KW-0418">Kinase</keyword>
<dbReference type="OrthoDB" id="676979at2759"/>
<protein>
    <recommendedName>
        <fullName evidence="18">Protein kinase domain-containing protein</fullName>
    </recommendedName>
</protein>
<dbReference type="SUPFAM" id="SSF52047">
    <property type="entry name" value="RNI-like"/>
    <property type="match status" value="1"/>
</dbReference>
<evidence type="ECO:0000256" key="12">
    <source>
        <dbReference type="ARBA" id="ARBA00022989"/>
    </source>
</evidence>
<dbReference type="GO" id="GO:0005886">
    <property type="term" value="C:plasma membrane"/>
    <property type="evidence" value="ECO:0007669"/>
    <property type="project" value="UniProtKB-SubCell"/>
</dbReference>
<dbReference type="InterPro" id="IPR017441">
    <property type="entry name" value="Protein_kinase_ATP_BS"/>
</dbReference>
<dbReference type="PROSITE" id="PS00108">
    <property type="entry name" value="PROTEIN_KINASE_ST"/>
    <property type="match status" value="1"/>
</dbReference>
<evidence type="ECO:0000256" key="4">
    <source>
        <dbReference type="ARBA" id="ARBA00022614"/>
    </source>
</evidence>
<dbReference type="FunFam" id="3.80.10.10:FF:000275">
    <property type="entry name" value="Leucine-rich repeat receptor-like protein kinase"/>
    <property type="match status" value="1"/>
</dbReference>
<comment type="similarity">
    <text evidence="3">Belongs to the protein kinase superfamily. Ser/Thr protein kinase family.</text>
</comment>
<sequence length="1009" mass="110426">MAMARYSLRIFMISLLMHVFLSWTKRITAITDDGRGLLELRKELEDPYGHLSDWLASDSFPCTWTGVTCNVSGTVTGLDISQFTLSGTISEEALVLLPSLSTLNISCNAFSGTLPVAILTSLPHLTSLDISRNFLVGEFPRGAAKLQSLVFFSAFSNNFTGPLPEDFARISTLEHLDLGGSYFTGTIPASYGKLSKLKYLNLAGNLLESQIPAELGDLSDLEHLVIGYNRFNGSIPPELGKLSKVRYVDLCCTNLSGSIPSELGYLKAVDTLFLYRNSLTGTLPPELGGMTSLMSLDLSVNNLSGSIPPEYSNLRKLTLLSLMYNNLNGSLPSGIGLLPNLLTLLIWNNSFTGILPQDLGRSSPLQWLDVSSNRFQGPLPPDLCLHSNLTKLILFSNQFSGPIPTGLANCRSLVRVRIQDNYFNGPIPLGFGLLPKLSHLELHNNRLSGTIPEDLSNSSKLSYLDVSNNLLDGGLPGGIWSMLSIQGFYACGNNLSGPIPPNFGDCNSLIVLSLSHNHFIGGIPGNMSRCHRLTTIQLQQNLLSGSIPVELANMQNLEVLDVSQNLLTGEIPHQFQNCTTLEAFNVSYNNLSGPIPLEGMFKTASMSSFVGNPNLCGNMLPRSCIGSDAEDARSGRAWVRRTSLLWLVGCVFAISLIILIAGGRCLFKQYGAQLCSKDTFEDVDEWPWRLTAFQRLAFTSNDILGALKDCNIVGKGATGTVYRAEMPSGEVVAVKKLWVSRKADSKESRSFQIEADLLGSIRHRNIVRLLGYCSNNVNTLLIYEYMTNGSLDDALHAKDGTYFLTDWVSRYNIAVGIAQGLCYLHHDCFPQIVHRDIKSNNILLDSNMDARLADFGVAKLVESNESMSMIAGSYGYIAPEYAYTLKVDEKTDIYSFGVVLLELLTGRRPIDPEFGEAVNIVEWVRSKMRSSTGIIEALDASVGAACSTVQEEMLLVLRIALLCTSKSPKDRPSMRDVVTMLAEAKPRRKSIIQAPSFKALTSKTVIMKA</sequence>
<dbReference type="InterPro" id="IPR013210">
    <property type="entry name" value="LRR_N_plant-typ"/>
</dbReference>
<evidence type="ECO:0000256" key="6">
    <source>
        <dbReference type="ARBA" id="ARBA00022692"/>
    </source>
</evidence>
<evidence type="ECO:0000256" key="3">
    <source>
        <dbReference type="ARBA" id="ARBA00008684"/>
    </source>
</evidence>
<organism evidence="19 20">
    <name type="scientific">Ceratopteris richardii</name>
    <name type="common">Triangle waterfern</name>
    <dbReference type="NCBI Taxonomy" id="49495"/>
    <lineage>
        <taxon>Eukaryota</taxon>
        <taxon>Viridiplantae</taxon>
        <taxon>Streptophyta</taxon>
        <taxon>Embryophyta</taxon>
        <taxon>Tracheophyta</taxon>
        <taxon>Polypodiopsida</taxon>
        <taxon>Polypodiidae</taxon>
        <taxon>Polypodiales</taxon>
        <taxon>Pteridineae</taxon>
        <taxon>Pteridaceae</taxon>
        <taxon>Parkerioideae</taxon>
        <taxon>Ceratopteris</taxon>
    </lineage>
</organism>
<keyword evidence="14" id="KW-0325">Glycoprotein</keyword>
<dbReference type="Gene3D" id="1.10.510.10">
    <property type="entry name" value="Transferase(Phosphotransferase) domain 1"/>
    <property type="match status" value="1"/>
</dbReference>
<dbReference type="Pfam" id="PF00560">
    <property type="entry name" value="LRR_1"/>
    <property type="match status" value="7"/>
</dbReference>
<evidence type="ECO:0000259" key="18">
    <source>
        <dbReference type="PROSITE" id="PS50011"/>
    </source>
</evidence>
<evidence type="ECO:0000256" key="17">
    <source>
        <dbReference type="SAM" id="SignalP"/>
    </source>
</evidence>
<dbReference type="FunFam" id="3.80.10.10:FF:000233">
    <property type="entry name" value="Leucine-rich repeat receptor-like protein kinase TDR"/>
    <property type="match status" value="1"/>
</dbReference>
<name>A0A8T2VEE7_CERRI</name>
<dbReference type="FunFam" id="3.80.10.10:FF:000896">
    <property type="entry name" value="Leucine-rich repeat receptor-like protein kinase"/>
    <property type="match status" value="1"/>
</dbReference>
<keyword evidence="6 16" id="KW-0812">Transmembrane</keyword>
<keyword evidence="8" id="KW-0677">Repeat</keyword>
<evidence type="ECO:0000256" key="9">
    <source>
        <dbReference type="ARBA" id="ARBA00022741"/>
    </source>
</evidence>
<dbReference type="Proteomes" id="UP000825935">
    <property type="component" value="Chromosome 2"/>
</dbReference>
<keyword evidence="5" id="KW-0808">Transferase</keyword>
<evidence type="ECO:0000256" key="8">
    <source>
        <dbReference type="ARBA" id="ARBA00022737"/>
    </source>
</evidence>
<gene>
    <name evidence="19" type="ORF">KP509_02G076200</name>
</gene>
<evidence type="ECO:0000256" key="13">
    <source>
        <dbReference type="ARBA" id="ARBA00023136"/>
    </source>
</evidence>
<dbReference type="InterPro" id="IPR051716">
    <property type="entry name" value="Plant_RL_S/T_kinase"/>
</dbReference>
<dbReference type="InterPro" id="IPR011009">
    <property type="entry name" value="Kinase-like_dom_sf"/>
</dbReference>
<evidence type="ECO:0000256" key="14">
    <source>
        <dbReference type="ARBA" id="ARBA00023180"/>
    </source>
</evidence>
<dbReference type="SMART" id="SM00220">
    <property type="entry name" value="S_TKc"/>
    <property type="match status" value="1"/>
</dbReference>
<dbReference type="FunFam" id="1.10.510.10:FF:000400">
    <property type="entry name" value="MDIS1-interacting receptor like kinase 1"/>
    <property type="match status" value="1"/>
</dbReference>
<dbReference type="Gene3D" id="3.30.200.20">
    <property type="entry name" value="Phosphorylase Kinase, domain 1"/>
    <property type="match status" value="1"/>
</dbReference>
<evidence type="ECO:0000256" key="1">
    <source>
        <dbReference type="ARBA" id="ARBA00004167"/>
    </source>
</evidence>
<feature type="chain" id="PRO_5035712652" description="Protein kinase domain-containing protein" evidence="17">
    <location>
        <begin position="30"/>
        <end position="1009"/>
    </location>
</feature>
<evidence type="ECO:0000256" key="16">
    <source>
        <dbReference type="SAM" id="Phobius"/>
    </source>
</evidence>
<keyword evidence="4" id="KW-0433">Leucine-rich repeat</keyword>
<comment type="subcellular location">
    <subcellularLocation>
        <location evidence="2">Cell membrane</location>
    </subcellularLocation>
    <subcellularLocation>
        <location evidence="1">Membrane</location>
        <topology evidence="1">Single-pass membrane protein</topology>
    </subcellularLocation>
</comment>
<dbReference type="SUPFAM" id="SSF52058">
    <property type="entry name" value="L domain-like"/>
    <property type="match status" value="1"/>
</dbReference>
<evidence type="ECO:0000313" key="19">
    <source>
        <dbReference type="EMBL" id="KAH7444374.1"/>
    </source>
</evidence>
<dbReference type="Gene3D" id="3.80.10.10">
    <property type="entry name" value="Ribonuclease Inhibitor"/>
    <property type="match status" value="5"/>
</dbReference>
<dbReference type="InterPro" id="IPR003591">
    <property type="entry name" value="Leu-rich_rpt_typical-subtyp"/>
</dbReference>
<feature type="signal peptide" evidence="17">
    <location>
        <begin position="1"/>
        <end position="29"/>
    </location>
</feature>
<keyword evidence="11 15" id="KW-0067">ATP-binding</keyword>
<feature type="domain" description="Protein kinase" evidence="18">
    <location>
        <begin position="707"/>
        <end position="997"/>
    </location>
</feature>
<dbReference type="InterPro" id="IPR032675">
    <property type="entry name" value="LRR_dom_sf"/>
</dbReference>
<feature type="transmembrane region" description="Helical" evidence="16">
    <location>
        <begin position="644"/>
        <end position="667"/>
    </location>
</feature>
<evidence type="ECO:0000256" key="7">
    <source>
        <dbReference type="ARBA" id="ARBA00022729"/>
    </source>
</evidence>
<dbReference type="GO" id="GO:0009791">
    <property type="term" value="P:post-embryonic development"/>
    <property type="evidence" value="ECO:0007669"/>
    <property type="project" value="UniProtKB-ARBA"/>
</dbReference>
<evidence type="ECO:0000256" key="11">
    <source>
        <dbReference type="ARBA" id="ARBA00022840"/>
    </source>
</evidence>
<comment type="caution">
    <text evidence="19">The sequence shown here is derived from an EMBL/GenBank/DDBJ whole genome shotgun (WGS) entry which is preliminary data.</text>
</comment>
<dbReference type="PANTHER" id="PTHR48053:SF171">
    <property type="entry name" value="PROTEIN KINASE DOMAIN-CONTAINING PROTEIN"/>
    <property type="match status" value="1"/>
</dbReference>
<evidence type="ECO:0000313" key="20">
    <source>
        <dbReference type="Proteomes" id="UP000825935"/>
    </source>
</evidence>
<evidence type="ECO:0000256" key="15">
    <source>
        <dbReference type="PROSITE-ProRule" id="PRU10141"/>
    </source>
</evidence>
<dbReference type="InterPro" id="IPR000719">
    <property type="entry name" value="Prot_kinase_dom"/>
</dbReference>
<keyword evidence="13 16" id="KW-0472">Membrane</keyword>
<dbReference type="InterPro" id="IPR001611">
    <property type="entry name" value="Leu-rich_rpt"/>
</dbReference>
<evidence type="ECO:0000256" key="10">
    <source>
        <dbReference type="ARBA" id="ARBA00022777"/>
    </source>
</evidence>